<dbReference type="Proteomes" id="UP001597343">
    <property type="component" value="Unassembled WGS sequence"/>
</dbReference>
<sequence length="84" mass="9160">MKKLVTGAVAVALASVTLATSSAGAVSMTDVSPQSPPQNFCEESLLYFESSPPYSVEYADKTWILVPDRAPEFGYWLYRDAACY</sequence>
<gene>
    <name evidence="2" type="ORF">ACFSOY_14230</name>
</gene>
<comment type="caution">
    <text evidence="2">The sequence shown here is derived from an EMBL/GenBank/DDBJ whole genome shotgun (WGS) entry which is preliminary data.</text>
</comment>
<name>A0ABW5A0F1_9BACL</name>
<accession>A0ABW5A0F1</accession>
<reference evidence="3" key="1">
    <citation type="journal article" date="2019" name="Int. J. Syst. Evol. Microbiol.">
        <title>The Global Catalogue of Microorganisms (GCM) 10K type strain sequencing project: providing services to taxonomists for standard genome sequencing and annotation.</title>
        <authorList>
            <consortium name="The Broad Institute Genomics Platform"/>
            <consortium name="The Broad Institute Genome Sequencing Center for Infectious Disease"/>
            <person name="Wu L."/>
            <person name="Ma J."/>
        </authorList>
    </citation>
    <scope>NUCLEOTIDE SEQUENCE [LARGE SCALE GENOMIC DNA]</scope>
    <source>
        <strain evidence="3">CGMCC 1.13574</strain>
    </source>
</reference>
<evidence type="ECO:0000256" key="1">
    <source>
        <dbReference type="SAM" id="SignalP"/>
    </source>
</evidence>
<feature type="signal peptide" evidence="1">
    <location>
        <begin position="1"/>
        <end position="25"/>
    </location>
</feature>
<organism evidence="2 3">
    <name type="scientific">Tumebacillus lipolyticus</name>
    <dbReference type="NCBI Taxonomy" id="1280370"/>
    <lineage>
        <taxon>Bacteria</taxon>
        <taxon>Bacillati</taxon>
        <taxon>Bacillota</taxon>
        <taxon>Bacilli</taxon>
        <taxon>Bacillales</taxon>
        <taxon>Alicyclobacillaceae</taxon>
        <taxon>Tumebacillus</taxon>
    </lineage>
</organism>
<dbReference type="RefSeq" id="WP_386047681.1">
    <property type="nucleotide sequence ID" value="NZ_JBHUIO010000009.1"/>
</dbReference>
<protein>
    <submittedName>
        <fullName evidence="2">Uncharacterized protein</fullName>
    </submittedName>
</protein>
<keyword evidence="3" id="KW-1185">Reference proteome</keyword>
<proteinExistence type="predicted"/>
<evidence type="ECO:0000313" key="3">
    <source>
        <dbReference type="Proteomes" id="UP001597343"/>
    </source>
</evidence>
<dbReference type="EMBL" id="JBHUIO010000009">
    <property type="protein sequence ID" value="MFD2171121.1"/>
    <property type="molecule type" value="Genomic_DNA"/>
</dbReference>
<evidence type="ECO:0000313" key="2">
    <source>
        <dbReference type="EMBL" id="MFD2171121.1"/>
    </source>
</evidence>
<keyword evidence="1" id="KW-0732">Signal</keyword>
<feature type="chain" id="PRO_5046401171" evidence="1">
    <location>
        <begin position="26"/>
        <end position="84"/>
    </location>
</feature>